<dbReference type="OrthoDB" id="532514at2759"/>
<feature type="transmembrane region" description="Helical" evidence="2">
    <location>
        <begin position="227"/>
        <end position="247"/>
    </location>
</feature>
<feature type="transmembrane region" description="Helical" evidence="2">
    <location>
        <begin position="170"/>
        <end position="192"/>
    </location>
</feature>
<organism evidence="3 4">
    <name type="scientific">Fragilariopsis cylindrus CCMP1102</name>
    <dbReference type="NCBI Taxonomy" id="635003"/>
    <lineage>
        <taxon>Eukaryota</taxon>
        <taxon>Sar</taxon>
        <taxon>Stramenopiles</taxon>
        <taxon>Ochrophyta</taxon>
        <taxon>Bacillariophyta</taxon>
        <taxon>Bacillariophyceae</taxon>
        <taxon>Bacillariophycidae</taxon>
        <taxon>Bacillariales</taxon>
        <taxon>Bacillariaceae</taxon>
        <taxon>Fragilariopsis</taxon>
    </lineage>
</organism>
<feature type="transmembrane region" description="Helical" evidence="2">
    <location>
        <begin position="328"/>
        <end position="344"/>
    </location>
</feature>
<feature type="transmembrane region" description="Helical" evidence="2">
    <location>
        <begin position="106"/>
        <end position="125"/>
    </location>
</feature>
<evidence type="ECO:0000313" key="4">
    <source>
        <dbReference type="Proteomes" id="UP000095751"/>
    </source>
</evidence>
<evidence type="ECO:0000256" key="1">
    <source>
        <dbReference type="SAM" id="MobiDB-lite"/>
    </source>
</evidence>
<feature type="transmembrane region" description="Helical" evidence="2">
    <location>
        <begin position="297"/>
        <end position="316"/>
    </location>
</feature>
<feature type="compositionally biased region" description="Low complexity" evidence="1">
    <location>
        <begin position="24"/>
        <end position="49"/>
    </location>
</feature>
<keyword evidence="2" id="KW-1133">Transmembrane helix</keyword>
<dbReference type="Proteomes" id="UP000095751">
    <property type="component" value="Unassembled WGS sequence"/>
</dbReference>
<evidence type="ECO:0000256" key="2">
    <source>
        <dbReference type="SAM" id="Phobius"/>
    </source>
</evidence>
<keyword evidence="4" id="KW-1185">Reference proteome</keyword>
<keyword evidence="2" id="KW-0472">Membrane</keyword>
<dbReference type="EMBL" id="KV784364">
    <property type="protein sequence ID" value="OEU12893.1"/>
    <property type="molecule type" value="Genomic_DNA"/>
</dbReference>
<feature type="transmembrane region" description="Helical" evidence="2">
    <location>
        <begin position="198"/>
        <end position="215"/>
    </location>
</feature>
<protein>
    <submittedName>
        <fullName evidence="3">Uncharacterized protein</fullName>
    </submittedName>
</protein>
<feature type="transmembrane region" description="Helical" evidence="2">
    <location>
        <begin position="137"/>
        <end position="158"/>
    </location>
</feature>
<dbReference type="KEGG" id="fcy:FRACYDRAFT_244167"/>
<gene>
    <name evidence="3" type="ORF">FRACYDRAFT_244167</name>
</gene>
<dbReference type="InParanoid" id="A0A1E7F4W1"/>
<feature type="transmembrane region" description="Helical" evidence="2">
    <location>
        <begin position="259"/>
        <end position="277"/>
    </location>
</feature>
<evidence type="ECO:0000313" key="3">
    <source>
        <dbReference type="EMBL" id="OEU12893.1"/>
    </source>
</evidence>
<sequence>MTTSTSKPDEEQDIETGGEATAVTKNNTTNKDSNAAAAAAGDNDNKTTAVATTEGGGDGDGKKKKNKKQSATSDGEGRPSMITMDEEGGVNVAVGGVNIGINQMRLPLVGMLVSSVVLLVAVVSWKGPPMWKSTIWRGYAIAYPCVTLVISFMGILMTCKKEFYLNNGKFIHVFLFLWNFVGACLLTFFNPFTQTGNGYFAAWGTVVCAAGALGIRGDTFTSGIRGLGCILGLISSSIVVLIAMTDYVGPSSFFRYEAIYGMVVCCCTLFVFLLFIVDEKRRLMNGGGGQNDSIFHVIMLSIFAVLWVALAGISTFRGPFLMTGNGYFASWTGAACACYAVTATRKQKKEKE</sequence>
<name>A0A1E7F4W1_9STRA</name>
<reference evidence="3 4" key="1">
    <citation type="submission" date="2016-09" db="EMBL/GenBank/DDBJ databases">
        <title>Extensive genetic diversity and differential bi-allelic expression allows diatom success in the polar Southern Ocean.</title>
        <authorList>
            <consortium name="DOE Joint Genome Institute"/>
            <person name="Mock T."/>
            <person name="Otillar R.P."/>
            <person name="Strauss J."/>
            <person name="Dupont C."/>
            <person name="Frickenhaus S."/>
            <person name="Maumus F."/>
            <person name="Mcmullan M."/>
            <person name="Sanges R."/>
            <person name="Schmutz J."/>
            <person name="Toseland A."/>
            <person name="Valas R."/>
            <person name="Veluchamy A."/>
            <person name="Ward B.J."/>
            <person name="Allen A."/>
            <person name="Barry K."/>
            <person name="Falciatore A."/>
            <person name="Ferrante M."/>
            <person name="Fortunato A.E."/>
            <person name="Gloeckner G."/>
            <person name="Gruber A."/>
            <person name="Hipkin R."/>
            <person name="Janech M."/>
            <person name="Kroth P."/>
            <person name="Leese F."/>
            <person name="Lindquist E."/>
            <person name="Lyon B.R."/>
            <person name="Martin J."/>
            <person name="Mayer C."/>
            <person name="Parker M."/>
            <person name="Quesneville H."/>
            <person name="Raymond J."/>
            <person name="Uhlig C."/>
            <person name="Valentin K.U."/>
            <person name="Worden A.Z."/>
            <person name="Armbrust E.V."/>
            <person name="Bowler C."/>
            <person name="Green B."/>
            <person name="Moulton V."/>
            <person name="Van Oosterhout C."/>
            <person name="Grigoriev I."/>
        </authorList>
    </citation>
    <scope>NUCLEOTIDE SEQUENCE [LARGE SCALE GENOMIC DNA]</scope>
    <source>
        <strain evidence="3 4">CCMP1102</strain>
    </source>
</reference>
<keyword evidence="2" id="KW-0812">Transmembrane</keyword>
<feature type="region of interest" description="Disordered" evidence="1">
    <location>
        <begin position="1"/>
        <end position="84"/>
    </location>
</feature>
<accession>A0A1E7F4W1</accession>
<dbReference type="AlphaFoldDB" id="A0A1E7F4W1"/>
<proteinExistence type="predicted"/>